<evidence type="ECO:0008006" key="3">
    <source>
        <dbReference type="Google" id="ProtNLM"/>
    </source>
</evidence>
<gene>
    <name evidence="1" type="ORF">HMPREF3213_03659</name>
</gene>
<dbReference type="Proteomes" id="UP000070376">
    <property type="component" value="Unassembled WGS sequence"/>
</dbReference>
<dbReference type="RefSeq" id="WP_026683462.1">
    <property type="nucleotide sequence ID" value="NZ_KQ955926.1"/>
</dbReference>
<dbReference type="EMBL" id="LRPN01000187">
    <property type="protein sequence ID" value="KWZ76825.1"/>
    <property type="molecule type" value="Genomic_DNA"/>
</dbReference>
<evidence type="ECO:0000313" key="2">
    <source>
        <dbReference type="Proteomes" id="UP000070376"/>
    </source>
</evidence>
<dbReference type="Pfam" id="PF06949">
    <property type="entry name" value="DUF1292"/>
    <property type="match status" value="1"/>
</dbReference>
<protein>
    <recommendedName>
        <fullName evidence="3">DUF1292 domain-containing protein</fullName>
    </recommendedName>
</protein>
<organism evidence="1 2">
    <name type="scientific">Heyndrickxia coagulans</name>
    <name type="common">Weizmannia coagulans</name>
    <dbReference type="NCBI Taxonomy" id="1398"/>
    <lineage>
        <taxon>Bacteria</taxon>
        <taxon>Bacillati</taxon>
        <taxon>Bacillota</taxon>
        <taxon>Bacilli</taxon>
        <taxon>Bacillales</taxon>
        <taxon>Bacillaceae</taxon>
        <taxon>Heyndrickxia</taxon>
    </lineage>
</organism>
<dbReference type="InterPro" id="IPR009711">
    <property type="entry name" value="UPF0473"/>
</dbReference>
<accession>A0A133KBJ5</accession>
<proteinExistence type="predicted"/>
<dbReference type="PATRIC" id="fig|1398.22.peg.3666"/>
<reference evidence="2" key="1">
    <citation type="submission" date="2016-01" db="EMBL/GenBank/DDBJ databases">
        <authorList>
            <person name="Mitreva M."/>
            <person name="Pepin K.H."/>
            <person name="Mihindukulasuriya K.A."/>
            <person name="Fulton R."/>
            <person name="Fronick C."/>
            <person name="O'Laughlin M."/>
            <person name="Miner T."/>
            <person name="Herter B."/>
            <person name="Rosa B.A."/>
            <person name="Cordes M."/>
            <person name="Tomlinson C."/>
            <person name="Wollam A."/>
            <person name="Palsikar V.B."/>
            <person name="Mardis E.R."/>
            <person name="Wilson R.K."/>
        </authorList>
    </citation>
    <scope>NUCLEOTIDE SEQUENCE [LARGE SCALE GENOMIC DNA]</scope>
    <source>
        <strain evidence="2">GED7749B</strain>
    </source>
</reference>
<dbReference type="AlphaFoldDB" id="A0A133KBJ5"/>
<sequence length="96" mass="10593">MANIEQGEVFTITENGHEQEVEIIGVLSLEGTEYAAVSFVKDLEEQTGRDLDVFFLKTDEEGDLDALHSDEEYEKVSAAFSRVLGGEDAPQPGDRD</sequence>
<comment type="caution">
    <text evidence="1">The sequence shown here is derived from an EMBL/GenBank/DDBJ whole genome shotgun (WGS) entry which is preliminary data.</text>
</comment>
<evidence type="ECO:0000313" key="1">
    <source>
        <dbReference type="EMBL" id="KWZ76825.1"/>
    </source>
</evidence>
<name>A0A133KBJ5_HEYCO</name>